<dbReference type="RefSeq" id="WP_025603857.1">
    <property type="nucleotide sequence ID" value="NZ_CP021236.1"/>
</dbReference>
<feature type="domain" description="RES" evidence="2">
    <location>
        <begin position="14"/>
        <end position="138"/>
    </location>
</feature>
<dbReference type="InterPro" id="IPR014914">
    <property type="entry name" value="RES_dom"/>
</dbReference>
<name>A0A1X9YZ90_9BACT</name>
<keyword evidence="4" id="KW-1185">Reference proteome</keyword>
<geneLocation type="plasmid" evidence="3 4">
    <name>unnamed</name>
</geneLocation>
<sequence>MIVFRLAKEEFKTDLLGTGGLYGPGRWHETGTRLLYTAESFSLAKLEVLANSSMLPKNMALVIIEIPDDISLKELTEEDLPDNWADFPPPAALQKIALDWIREGKDLVLKVPSAHSPFERNYLINPLHPDHGRLRIVETRSHFFDKRLKPEEEAKPKPKKKASKSDPADMVVTLKPASGEVRKALIELKAHKLKGKQS</sequence>
<feature type="compositionally biased region" description="Basic and acidic residues" evidence="1">
    <location>
        <begin position="147"/>
        <end position="156"/>
    </location>
</feature>
<dbReference type="Pfam" id="PF08808">
    <property type="entry name" value="RES"/>
    <property type="match status" value="1"/>
</dbReference>
<reference evidence="4" key="1">
    <citation type="submission" date="2017-05" db="EMBL/GenBank/DDBJ databases">
        <authorList>
            <person name="Ray J."/>
            <person name="Price M."/>
            <person name="Deutschbauer A."/>
        </authorList>
    </citation>
    <scope>NUCLEOTIDE SEQUENCE [LARGE SCALE GENOMIC DNA]</scope>
    <source>
        <strain evidence="4">DSM 19842</strain>
        <plasmid evidence="4">unnamed</plasmid>
    </source>
</reference>
<dbReference type="AlphaFoldDB" id="A0A1X9YZ90"/>
<dbReference type="OrthoDB" id="9789501at2"/>
<feature type="region of interest" description="Disordered" evidence="1">
    <location>
        <begin position="147"/>
        <end position="175"/>
    </location>
</feature>
<dbReference type="EMBL" id="CP021236">
    <property type="protein sequence ID" value="ARS38102.1"/>
    <property type="molecule type" value="Genomic_DNA"/>
</dbReference>
<evidence type="ECO:0000259" key="2">
    <source>
        <dbReference type="SMART" id="SM00953"/>
    </source>
</evidence>
<gene>
    <name evidence="3" type="ORF">CA264_21385</name>
</gene>
<evidence type="ECO:0000313" key="4">
    <source>
        <dbReference type="Proteomes" id="UP000266292"/>
    </source>
</evidence>
<dbReference type="STRING" id="709015.GCA_000472485_00086"/>
<proteinExistence type="predicted"/>
<organism evidence="3 4">
    <name type="scientific">Pontibacter actiniarum</name>
    <dbReference type="NCBI Taxonomy" id="323450"/>
    <lineage>
        <taxon>Bacteria</taxon>
        <taxon>Pseudomonadati</taxon>
        <taxon>Bacteroidota</taxon>
        <taxon>Cytophagia</taxon>
        <taxon>Cytophagales</taxon>
        <taxon>Hymenobacteraceae</taxon>
        <taxon>Pontibacter</taxon>
    </lineage>
</organism>
<protein>
    <recommendedName>
        <fullName evidence="2">RES domain-containing protein</fullName>
    </recommendedName>
</protein>
<evidence type="ECO:0000313" key="3">
    <source>
        <dbReference type="EMBL" id="ARS38102.1"/>
    </source>
</evidence>
<dbReference type="SMART" id="SM00953">
    <property type="entry name" value="RES"/>
    <property type="match status" value="1"/>
</dbReference>
<evidence type="ECO:0000256" key="1">
    <source>
        <dbReference type="SAM" id="MobiDB-lite"/>
    </source>
</evidence>
<dbReference type="KEGG" id="pact:CA264_21385"/>
<accession>A0A1X9YZ90</accession>
<keyword evidence="3" id="KW-0614">Plasmid</keyword>
<dbReference type="Proteomes" id="UP000266292">
    <property type="component" value="Plasmid unnamed"/>
</dbReference>